<accession>A0A0H4TKF8</accession>
<gene>
    <name evidence="5 7" type="primary">rpmC</name>
</gene>
<dbReference type="InterPro" id="IPR036049">
    <property type="entry name" value="Ribosomal_uL29_sf"/>
</dbReference>
<dbReference type="SUPFAM" id="SSF46561">
    <property type="entry name" value="Ribosomal protein L29 (L29p)"/>
    <property type="match status" value="1"/>
</dbReference>
<proteinExistence type="inferred from homology"/>
<evidence type="ECO:0000256" key="1">
    <source>
        <dbReference type="ARBA" id="ARBA00009254"/>
    </source>
</evidence>
<name>A0A0H4TKF8_9DELT</name>
<protein>
    <recommendedName>
        <fullName evidence="4 5">Large ribosomal subunit protein uL29</fullName>
    </recommendedName>
</protein>
<dbReference type="NCBIfam" id="TIGR00012">
    <property type="entry name" value="L29"/>
    <property type="match status" value="1"/>
</dbReference>
<evidence type="ECO:0000256" key="5">
    <source>
        <dbReference type="HAMAP-Rule" id="MF_00374"/>
    </source>
</evidence>
<dbReference type="InterPro" id="IPR050063">
    <property type="entry name" value="Ribosomal_protein_uL29"/>
</dbReference>
<keyword evidence="6" id="KW-0175">Coiled coil</keyword>
<evidence type="ECO:0000256" key="4">
    <source>
        <dbReference type="ARBA" id="ARBA00035204"/>
    </source>
</evidence>
<evidence type="ECO:0000313" key="7">
    <source>
        <dbReference type="EMBL" id="AKQ00989.1"/>
    </source>
</evidence>
<feature type="coiled-coil region" evidence="6">
    <location>
        <begin position="11"/>
        <end position="63"/>
    </location>
</feature>
<evidence type="ECO:0000256" key="6">
    <source>
        <dbReference type="SAM" id="Coils"/>
    </source>
</evidence>
<dbReference type="Gene3D" id="1.10.287.310">
    <property type="match status" value="1"/>
</dbReference>
<dbReference type="GO" id="GO:0022625">
    <property type="term" value="C:cytosolic large ribosomal subunit"/>
    <property type="evidence" value="ECO:0007669"/>
    <property type="project" value="TreeGrafter"/>
</dbReference>
<dbReference type="PANTHER" id="PTHR10916">
    <property type="entry name" value="60S RIBOSOMAL PROTEIN L35/50S RIBOSOMAL PROTEIN L29"/>
    <property type="match status" value="1"/>
</dbReference>
<dbReference type="InterPro" id="IPR001854">
    <property type="entry name" value="Ribosomal_uL29"/>
</dbReference>
<dbReference type="FunFam" id="1.10.287.310:FF:000001">
    <property type="entry name" value="50S ribosomal protein L29"/>
    <property type="match status" value="1"/>
</dbReference>
<dbReference type="PROSITE" id="PS00579">
    <property type="entry name" value="RIBOSOMAL_L29"/>
    <property type="match status" value="1"/>
</dbReference>
<keyword evidence="2 5" id="KW-0689">Ribosomal protein</keyword>
<keyword evidence="3 5" id="KW-0687">Ribonucleoprotein</keyword>
<comment type="similarity">
    <text evidence="1 5">Belongs to the universal ribosomal protein uL29 family.</text>
</comment>
<dbReference type="Pfam" id="PF00831">
    <property type="entry name" value="Ribosomal_L29"/>
    <property type="match status" value="1"/>
</dbReference>
<sequence length="64" mass="7511">MKPAEIRDLTLEEAKGKATELTKELFNLRMRHATNQLENPLKLRLLKREIARIKTVVAEKERVK</sequence>
<evidence type="ECO:0000256" key="3">
    <source>
        <dbReference type="ARBA" id="ARBA00023274"/>
    </source>
</evidence>
<reference evidence="7" key="1">
    <citation type="journal article" date="2015" name="ISME J.">
        <title>Aquifer environment selects for microbial species cohorts in sediment and groundwater.</title>
        <authorList>
            <person name="Hug L.A."/>
            <person name="Thomas B.C."/>
            <person name="Brown C.T."/>
            <person name="Frischkorn K.R."/>
            <person name="Williams K.H."/>
            <person name="Tringe S.G."/>
            <person name="Banfield J.F."/>
        </authorList>
    </citation>
    <scope>NUCLEOTIDE SEQUENCE</scope>
</reference>
<dbReference type="AlphaFoldDB" id="A0A0H4TKF8"/>
<dbReference type="CDD" id="cd00427">
    <property type="entry name" value="Ribosomal_L29_HIP"/>
    <property type="match status" value="1"/>
</dbReference>
<dbReference type="GO" id="GO:0006412">
    <property type="term" value="P:translation"/>
    <property type="evidence" value="ECO:0007669"/>
    <property type="project" value="UniProtKB-UniRule"/>
</dbReference>
<dbReference type="PANTHER" id="PTHR10916:SF0">
    <property type="entry name" value="LARGE RIBOSOMAL SUBUNIT PROTEIN UL29C"/>
    <property type="match status" value="1"/>
</dbReference>
<dbReference type="InterPro" id="IPR018254">
    <property type="entry name" value="Ribosomal_uL29_CS"/>
</dbReference>
<organism evidence="7">
    <name type="scientific">uncultured delta proteobacterium Rifle_16ft_4_minimus_12842</name>
    <dbReference type="NCBI Taxonomy" id="1665174"/>
    <lineage>
        <taxon>Bacteria</taxon>
        <taxon>Deltaproteobacteria</taxon>
        <taxon>environmental samples</taxon>
    </lineage>
</organism>
<dbReference type="EMBL" id="KT006945">
    <property type="protein sequence ID" value="AKQ00989.1"/>
    <property type="molecule type" value="Genomic_DNA"/>
</dbReference>
<dbReference type="HAMAP" id="MF_00374">
    <property type="entry name" value="Ribosomal_uL29"/>
    <property type="match status" value="1"/>
</dbReference>
<evidence type="ECO:0000256" key="2">
    <source>
        <dbReference type="ARBA" id="ARBA00022980"/>
    </source>
</evidence>
<dbReference type="GO" id="GO:0003735">
    <property type="term" value="F:structural constituent of ribosome"/>
    <property type="evidence" value="ECO:0007669"/>
    <property type="project" value="InterPro"/>
</dbReference>